<protein>
    <submittedName>
        <fullName evidence="1">Uncharacterized protein</fullName>
    </submittedName>
</protein>
<sequence length="66" mass="7923">MRKIRTHRTQIGLFSHQEAIALSPYFPVYFCDFAIALLRWLAVQEEAETFDSQSLMPLKHQFFKRY</sequence>
<keyword evidence="2" id="KW-1185">Reference proteome</keyword>
<accession>A0A6M8B7C5</accession>
<organism evidence="1 2">
    <name type="scientific">Thermoleptolyngbya sichuanensis A183</name>
    <dbReference type="NCBI Taxonomy" id="2737172"/>
    <lineage>
        <taxon>Bacteria</taxon>
        <taxon>Bacillati</taxon>
        <taxon>Cyanobacteriota</taxon>
        <taxon>Cyanophyceae</taxon>
        <taxon>Oculatellales</taxon>
        <taxon>Oculatellaceae</taxon>
        <taxon>Thermoleptolyngbya</taxon>
        <taxon>Thermoleptolyngbya sichuanensis</taxon>
    </lineage>
</organism>
<dbReference type="RefSeq" id="WP_172356797.1">
    <property type="nucleotide sequence ID" value="NZ_CP053661.1"/>
</dbReference>
<dbReference type="Proteomes" id="UP000505210">
    <property type="component" value="Chromosome"/>
</dbReference>
<evidence type="ECO:0000313" key="1">
    <source>
        <dbReference type="EMBL" id="QKD83249.1"/>
    </source>
</evidence>
<reference evidence="1 2" key="1">
    <citation type="submission" date="2020-05" db="EMBL/GenBank/DDBJ databases">
        <title>Complete genome sequence of of a novel Thermoleptolyngbya strain isolated from hot springs of Ganzi, Sichuan China.</title>
        <authorList>
            <person name="Tang J."/>
            <person name="Daroch M."/>
            <person name="Li L."/>
            <person name="Waleron K."/>
            <person name="Waleron M."/>
            <person name="Waleron M."/>
        </authorList>
    </citation>
    <scope>NUCLEOTIDE SEQUENCE [LARGE SCALE GENOMIC DNA]</scope>
    <source>
        <strain evidence="1 2">PKUAC-SCTA183</strain>
    </source>
</reference>
<gene>
    <name evidence="1" type="ORF">HPC62_14525</name>
</gene>
<dbReference type="KEGG" id="theu:HPC62_14525"/>
<proteinExistence type="predicted"/>
<dbReference type="EMBL" id="CP053661">
    <property type="protein sequence ID" value="QKD83249.1"/>
    <property type="molecule type" value="Genomic_DNA"/>
</dbReference>
<name>A0A6M8B7C5_9CYAN</name>
<dbReference type="AlphaFoldDB" id="A0A6M8B7C5"/>
<evidence type="ECO:0000313" key="2">
    <source>
        <dbReference type="Proteomes" id="UP000505210"/>
    </source>
</evidence>